<dbReference type="Proteomes" id="UP001245561">
    <property type="component" value="Unassembled WGS sequence"/>
</dbReference>
<dbReference type="Pfam" id="PF13731">
    <property type="entry name" value="WxL"/>
    <property type="match status" value="1"/>
</dbReference>
<dbReference type="RefSeq" id="WP_137603223.1">
    <property type="nucleotide sequence ID" value="NZ_JARPYR010000002.1"/>
</dbReference>
<dbReference type="AlphaFoldDB" id="A0AAW8THN2"/>
<keyword evidence="7" id="KW-1185">Reference proteome</keyword>
<comment type="caution">
    <text evidence="5">The sequence shown here is derived from an EMBL/GenBank/DDBJ whole genome shotgun (WGS) entry which is preliminary data.</text>
</comment>
<feature type="region of interest" description="Disordered" evidence="1">
    <location>
        <begin position="34"/>
        <end position="73"/>
    </location>
</feature>
<evidence type="ECO:0000313" key="4">
    <source>
        <dbReference type="EMBL" id="MDT2595666.1"/>
    </source>
</evidence>
<organism evidence="5 6">
    <name type="scientific">Enterococcus dongliensis</name>
    <dbReference type="NCBI Taxonomy" id="2559925"/>
    <lineage>
        <taxon>Bacteria</taxon>
        <taxon>Bacillati</taxon>
        <taxon>Bacillota</taxon>
        <taxon>Bacilli</taxon>
        <taxon>Lactobacillales</taxon>
        <taxon>Enterococcaceae</taxon>
        <taxon>Enterococcus</taxon>
    </lineage>
</organism>
<dbReference type="EMBL" id="JARPYR010000002">
    <property type="protein sequence ID" value="MDT2595666.1"/>
    <property type="molecule type" value="Genomic_DNA"/>
</dbReference>
<dbReference type="Proteomes" id="UP001256547">
    <property type="component" value="Unassembled WGS sequence"/>
</dbReference>
<evidence type="ECO:0000259" key="3">
    <source>
        <dbReference type="Pfam" id="PF13731"/>
    </source>
</evidence>
<dbReference type="EMBL" id="JARPYT010000002">
    <property type="protein sequence ID" value="MDT2636278.1"/>
    <property type="molecule type" value="Genomic_DNA"/>
</dbReference>
<accession>A0AAW8THN2</accession>
<reference evidence="5 7" key="1">
    <citation type="submission" date="2023-03" db="EMBL/GenBank/DDBJ databases">
        <authorList>
            <person name="Shen W."/>
            <person name="Cai J."/>
        </authorList>
    </citation>
    <scope>NUCLEOTIDE SEQUENCE</scope>
    <source>
        <strain evidence="5">P55-2</strain>
        <strain evidence="4 7">P72-2</strain>
    </source>
</reference>
<evidence type="ECO:0000313" key="7">
    <source>
        <dbReference type="Proteomes" id="UP001256547"/>
    </source>
</evidence>
<sequence>MKNKIIGAMLLSTVLLSSFAVTPALAVGTATSKGDITFTEPTGPVDPVKPTDPTKPVEPADPTNPGTGQSGPLSLDVVPTLPFGTHEIGNGTQTYTVDGSKNATPYLQVSDRRGVGTDGQAQGWNVTVKVSDFKKDNQILEGAELNFGASEIKTVPENTSAKPASAEIENLSMASGATSIFSADKDQGLGTWLSVYDPANISLTVPEAAVGTFTADLTWDLTAGPDGTPTP</sequence>
<evidence type="ECO:0000313" key="6">
    <source>
        <dbReference type="Proteomes" id="UP001245561"/>
    </source>
</evidence>
<dbReference type="InterPro" id="IPR027994">
    <property type="entry name" value="WxL_dom"/>
</dbReference>
<protein>
    <submittedName>
        <fullName evidence="5">WxL domain-containing protein</fullName>
    </submittedName>
</protein>
<evidence type="ECO:0000256" key="1">
    <source>
        <dbReference type="SAM" id="MobiDB-lite"/>
    </source>
</evidence>
<feature type="chain" id="PRO_5043532850" evidence="2">
    <location>
        <begin position="27"/>
        <end position="231"/>
    </location>
</feature>
<feature type="signal peptide" evidence="2">
    <location>
        <begin position="1"/>
        <end position="26"/>
    </location>
</feature>
<feature type="domain" description="WxL" evidence="3">
    <location>
        <begin position="28"/>
        <end position="225"/>
    </location>
</feature>
<evidence type="ECO:0000256" key="2">
    <source>
        <dbReference type="SAM" id="SignalP"/>
    </source>
</evidence>
<proteinExistence type="predicted"/>
<gene>
    <name evidence="5" type="ORF">P7D36_01965</name>
    <name evidence="4" type="ORF">P7D39_01275</name>
</gene>
<name>A0AAW8THN2_9ENTE</name>
<evidence type="ECO:0000313" key="5">
    <source>
        <dbReference type="EMBL" id="MDT2636278.1"/>
    </source>
</evidence>
<keyword evidence="2" id="KW-0732">Signal</keyword>